<sequence>MSLPLQDQIVLFGDSITQASHRISSSFSFDPASNGWGAALAHEYQRKLDVVNRGYSGYNTDWALPLLASILPLSGQVQASIALFCIFFGANDAALECSVQHVPVDRYMANIKKMMDTILDAASPRYSATSKVLLFTPPPLDDEGWSKKCKEDGIPVNRRNSVTATYADAIRQVQHPRVVIVDVWTEFMTRAGLLNGVVPAGQDKNPLASMEQCPADAPALGDFFVDGLHFSPLGCQATELIMRTISQHIPELSPENIQENVPSWRDVAQSK</sequence>
<dbReference type="CDD" id="cd01838">
    <property type="entry name" value="Isoamyl_acetate_hydrolase_like"/>
    <property type="match status" value="1"/>
</dbReference>
<accession>A0A261XUG8</accession>
<protein>
    <recommendedName>
        <fullName evidence="1">SGNH hydrolase-type esterase domain-containing protein</fullName>
    </recommendedName>
</protein>
<gene>
    <name evidence="2" type="ORF">BZG36_04988</name>
</gene>
<dbReference type="PANTHER" id="PTHR14209:SF19">
    <property type="entry name" value="ISOAMYL ACETATE-HYDROLYZING ESTERASE 1 HOMOLOG"/>
    <property type="match status" value="1"/>
</dbReference>
<comment type="caution">
    <text evidence="2">The sequence shown here is derived from an EMBL/GenBank/DDBJ whole genome shotgun (WGS) entry which is preliminary data.</text>
</comment>
<dbReference type="Proteomes" id="UP000242875">
    <property type="component" value="Unassembled WGS sequence"/>
</dbReference>
<dbReference type="SUPFAM" id="SSF52266">
    <property type="entry name" value="SGNH hydrolase"/>
    <property type="match status" value="1"/>
</dbReference>
<organism evidence="2 3">
    <name type="scientific">Bifiguratus adelaidae</name>
    <dbReference type="NCBI Taxonomy" id="1938954"/>
    <lineage>
        <taxon>Eukaryota</taxon>
        <taxon>Fungi</taxon>
        <taxon>Fungi incertae sedis</taxon>
        <taxon>Mucoromycota</taxon>
        <taxon>Mucoromycotina</taxon>
        <taxon>Endogonomycetes</taxon>
        <taxon>Endogonales</taxon>
        <taxon>Endogonales incertae sedis</taxon>
        <taxon>Bifiguratus</taxon>
    </lineage>
</organism>
<reference evidence="2 3" key="1">
    <citation type="journal article" date="2017" name="Mycologia">
        <title>Bifiguratus adelaidae, gen. et sp. nov., a new member of Mucoromycotina in endophytic and soil-dwelling habitats.</title>
        <authorList>
            <person name="Torres-Cruz T.J."/>
            <person name="Billingsley Tobias T.L."/>
            <person name="Almatruk M."/>
            <person name="Hesse C."/>
            <person name="Kuske C.R."/>
            <person name="Desiro A."/>
            <person name="Benucci G.M."/>
            <person name="Bonito G."/>
            <person name="Stajich J.E."/>
            <person name="Dunlap C."/>
            <person name="Arnold A.E."/>
            <person name="Porras-Alfaro A."/>
        </authorList>
    </citation>
    <scope>NUCLEOTIDE SEQUENCE [LARGE SCALE GENOMIC DNA]</scope>
    <source>
        <strain evidence="2 3">AZ0501</strain>
    </source>
</reference>
<evidence type="ECO:0000313" key="2">
    <source>
        <dbReference type="EMBL" id="OZJ01973.1"/>
    </source>
</evidence>
<dbReference type="AlphaFoldDB" id="A0A261XUG8"/>
<dbReference type="Gene3D" id="3.40.50.1110">
    <property type="entry name" value="SGNH hydrolase"/>
    <property type="match status" value="1"/>
</dbReference>
<proteinExistence type="predicted"/>
<dbReference type="Pfam" id="PF13472">
    <property type="entry name" value="Lipase_GDSL_2"/>
    <property type="match status" value="1"/>
</dbReference>
<evidence type="ECO:0000259" key="1">
    <source>
        <dbReference type="Pfam" id="PF13472"/>
    </source>
</evidence>
<dbReference type="InterPro" id="IPR045136">
    <property type="entry name" value="Iah1-like"/>
</dbReference>
<dbReference type="EMBL" id="MVBO01000208">
    <property type="protein sequence ID" value="OZJ01973.1"/>
    <property type="molecule type" value="Genomic_DNA"/>
</dbReference>
<evidence type="ECO:0000313" key="3">
    <source>
        <dbReference type="Proteomes" id="UP000242875"/>
    </source>
</evidence>
<name>A0A261XUG8_9FUNG</name>
<feature type="domain" description="SGNH hydrolase-type esterase" evidence="1">
    <location>
        <begin position="11"/>
        <end position="236"/>
    </location>
</feature>
<dbReference type="InterPro" id="IPR036514">
    <property type="entry name" value="SGNH_hydro_sf"/>
</dbReference>
<dbReference type="InterPro" id="IPR013830">
    <property type="entry name" value="SGNH_hydro"/>
</dbReference>
<dbReference type="OrthoDB" id="671439at2759"/>
<keyword evidence="3" id="KW-1185">Reference proteome</keyword>
<dbReference type="PANTHER" id="PTHR14209">
    <property type="entry name" value="ISOAMYL ACETATE-HYDROLYZING ESTERASE 1"/>
    <property type="match status" value="1"/>
</dbReference>